<organism evidence="1">
    <name type="scientific">Arundo donax</name>
    <name type="common">Giant reed</name>
    <name type="synonym">Donax arundinaceus</name>
    <dbReference type="NCBI Taxonomy" id="35708"/>
    <lineage>
        <taxon>Eukaryota</taxon>
        <taxon>Viridiplantae</taxon>
        <taxon>Streptophyta</taxon>
        <taxon>Embryophyta</taxon>
        <taxon>Tracheophyta</taxon>
        <taxon>Spermatophyta</taxon>
        <taxon>Magnoliopsida</taxon>
        <taxon>Liliopsida</taxon>
        <taxon>Poales</taxon>
        <taxon>Poaceae</taxon>
        <taxon>PACMAD clade</taxon>
        <taxon>Arundinoideae</taxon>
        <taxon>Arundineae</taxon>
        <taxon>Arundo</taxon>
    </lineage>
</organism>
<proteinExistence type="predicted"/>
<name>A0A0A9EFW4_ARUDO</name>
<evidence type="ECO:0000313" key="1">
    <source>
        <dbReference type="EMBL" id="JAD98971.1"/>
    </source>
</evidence>
<reference evidence="1" key="1">
    <citation type="submission" date="2014-09" db="EMBL/GenBank/DDBJ databases">
        <authorList>
            <person name="Magalhaes I.L.F."/>
            <person name="Oliveira U."/>
            <person name="Santos F.R."/>
            <person name="Vidigal T.H.D.A."/>
            <person name="Brescovit A.D."/>
            <person name="Santos A.J."/>
        </authorList>
    </citation>
    <scope>NUCLEOTIDE SEQUENCE</scope>
    <source>
        <tissue evidence="1">Shoot tissue taken approximately 20 cm above the soil surface</tissue>
    </source>
</reference>
<protein>
    <submittedName>
        <fullName evidence="1">Uncharacterized protein</fullName>
    </submittedName>
</protein>
<accession>A0A0A9EFW4</accession>
<sequence length="15" mass="1781">MFHVTYLILLKVSNC</sequence>
<reference evidence="1" key="2">
    <citation type="journal article" date="2015" name="Data Brief">
        <title>Shoot transcriptome of the giant reed, Arundo donax.</title>
        <authorList>
            <person name="Barrero R.A."/>
            <person name="Guerrero F.D."/>
            <person name="Moolhuijzen P."/>
            <person name="Goolsby J.A."/>
            <person name="Tidwell J."/>
            <person name="Bellgard S.E."/>
            <person name="Bellgard M.I."/>
        </authorList>
    </citation>
    <scope>NUCLEOTIDE SEQUENCE</scope>
    <source>
        <tissue evidence="1">Shoot tissue taken approximately 20 cm above the soil surface</tissue>
    </source>
</reference>
<dbReference type="EMBL" id="GBRH01198924">
    <property type="protein sequence ID" value="JAD98971.1"/>
    <property type="molecule type" value="Transcribed_RNA"/>
</dbReference>